<keyword evidence="8" id="KW-1185">Reference proteome</keyword>
<dbReference type="PROSITE" id="PS50977">
    <property type="entry name" value="HTH_TETR_2"/>
    <property type="match status" value="1"/>
</dbReference>
<dbReference type="SUPFAM" id="SSF46689">
    <property type="entry name" value="Homeodomain-like"/>
    <property type="match status" value="1"/>
</dbReference>
<feature type="DNA-binding region" description="H-T-H motif" evidence="5">
    <location>
        <begin position="31"/>
        <end position="50"/>
    </location>
</feature>
<keyword evidence="1" id="KW-0678">Repressor</keyword>
<evidence type="ECO:0000256" key="2">
    <source>
        <dbReference type="ARBA" id="ARBA00023015"/>
    </source>
</evidence>
<evidence type="ECO:0000313" key="7">
    <source>
        <dbReference type="EMBL" id="GLZ75405.1"/>
    </source>
</evidence>
<proteinExistence type="predicted"/>
<dbReference type="Pfam" id="PF13977">
    <property type="entry name" value="TetR_C_6"/>
    <property type="match status" value="1"/>
</dbReference>
<name>A0A9W6SG54_9ACTN</name>
<dbReference type="Proteomes" id="UP001165079">
    <property type="component" value="Unassembled WGS sequence"/>
</dbReference>
<evidence type="ECO:0000259" key="6">
    <source>
        <dbReference type="PROSITE" id="PS50977"/>
    </source>
</evidence>
<dbReference type="Pfam" id="PF00440">
    <property type="entry name" value="TetR_N"/>
    <property type="match status" value="1"/>
</dbReference>
<comment type="caution">
    <text evidence="7">The sequence shown here is derived from an EMBL/GenBank/DDBJ whole genome shotgun (WGS) entry which is preliminary data.</text>
</comment>
<evidence type="ECO:0000313" key="8">
    <source>
        <dbReference type="Proteomes" id="UP001165079"/>
    </source>
</evidence>
<accession>A0A9W6SG54</accession>
<dbReference type="EMBL" id="BSTX01000001">
    <property type="protein sequence ID" value="GLZ75405.1"/>
    <property type="molecule type" value="Genomic_DNA"/>
</dbReference>
<dbReference type="SUPFAM" id="SSF48498">
    <property type="entry name" value="Tetracyclin repressor-like, C-terminal domain"/>
    <property type="match status" value="1"/>
</dbReference>
<keyword evidence="3 5" id="KW-0238">DNA-binding</keyword>
<dbReference type="PANTHER" id="PTHR30055">
    <property type="entry name" value="HTH-TYPE TRANSCRIPTIONAL REGULATOR RUTR"/>
    <property type="match status" value="1"/>
</dbReference>
<dbReference type="Gene3D" id="1.10.357.10">
    <property type="entry name" value="Tetracycline Repressor, domain 2"/>
    <property type="match status" value="1"/>
</dbReference>
<dbReference type="PANTHER" id="PTHR30055:SF228">
    <property type="entry name" value="TRANSCRIPTIONAL REGULATOR-RELATED"/>
    <property type="match status" value="1"/>
</dbReference>
<dbReference type="GO" id="GO:0003700">
    <property type="term" value="F:DNA-binding transcription factor activity"/>
    <property type="evidence" value="ECO:0007669"/>
    <property type="project" value="TreeGrafter"/>
</dbReference>
<evidence type="ECO:0000256" key="4">
    <source>
        <dbReference type="ARBA" id="ARBA00023163"/>
    </source>
</evidence>
<evidence type="ECO:0000256" key="1">
    <source>
        <dbReference type="ARBA" id="ARBA00022491"/>
    </source>
</evidence>
<keyword evidence="2" id="KW-0805">Transcription regulation</keyword>
<reference evidence="7" key="1">
    <citation type="submission" date="2023-03" db="EMBL/GenBank/DDBJ databases">
        <title>Actinorhabdospora filicis NBRC 111898.</title>
        <authorList>
            <person name="Ichikawa N."/>
            <person name="Sato H."/>
            <person name="Tonouchi N."/>
        </authorList>
    </citation>
    <scope>NUCLEOTIDE SEQUENCE</scope>
    <source>
        <strain evidence="7">NBRC 111898</strain>
    </source>
</reference>
<feature type="domain" description="HTH tetR-type" evidence="6">
    <location>
        <begin position="8"/>
        <end position="68"/>
    </location>
</feature>
<dbReference type="InterPro" id="IPR009057">
    <property type="entry name" value="Homeodomain-like_sf"/>
</dbReference>
<dbReference type="GO" id="GO:0000976">
    <property type="term" value="F:transcription cis-regulatory region binding"/>
    <property type="evidence" value="ECO:0007669"/>
    <property type="project" value="TreeGrafter"/>
</dbReference>
<dbReference type="InterPro" id="IPR050109">
    <property type="entry name" value="HTH-type_TetR-like_transc_reg"/>
</dbReference>
<evidence type="ECO:0000256" key="5">
    <source>
        <dbReference type="PROSITE-ProRule" id="PRU00335"/>
    </source>
</evidence>
<keyword evidence="4" id="KW-0804">Transcription</keyword>
<dbReference type="InterPro" id="IPR001647">
    <property type="entry name" value="HTH_TetR"/>
</dbReference>
<evidence type="ECO:0000256" key="3">
    <source>
        <dbReference type="ARBA" id="ARBA00023125"/>
    </source>
</evidence>
<sequence>MPKQVDHKARRRQIAEAVTALISEGGLEAATLREIAARAGVSMGAVQRCFSTKEEMMVFVHEHLGELATAQIEGRIAASGAGDDPVAILTETVRGITPLTAEDLPWTRAWLVFAAQAATDPRLAAVQREANRGLFRLLSVLVRAGVDAGGLRAGLDPETTARDLLALTDGLGVQVLVGVHTVATARESVERALAALRP</sequence>
<gene>
    <name evidence="7" type="primary">pksA</name>
    <name evidence="7" type="ORF">Afil01_02120</name>
</gene>
<protein>
    <submittedName>
        <fullName evidence="7">HTH-type transcriptional regulator PksA</fullName>
    </submittedName>
</protein>
<dbReference type="InterPro" id="IPR036271">
    <property type="entry name" value="Tet_transcr_reg_TetR-rel_C_sf"/>
</dbReference>
<dbReference type="AlphaFoldDB" id="A0A9W6SG54"/>
<dbReference type="PRINTS" id="PR00455">
    <property type="entry name" value="HTHTETR"/>
</dbReference>
<dbReference type="InterPro" id="IPR039538">
    <property type="entry name" value="BetI_C"/>
</dbReference>
<organism evidence="7 8">
    <name type="scientific">Actinorhabdospora filicis</name>
    <dbReference type="NCBI Taxonomy" id="1785913"/>
    <lineage>
        <taxon>Bacteria</taxon>
        <taxon>Bacillati</taxon>
        <taxon>Actinomycetota</taxon>
        <taxon>Actinomycetes</taxon>
        <taxon>Micromonosporales</taxon>
        <taxon>Micromonosporaceae</taxon>
        <taxon>Actinorhabdospora</taxon>
    </lineage>
</organism>
<dbReference type="RefSeq" id="WP_285660640.1">
    <property type="nucleotide sequence ID" value="NZ_BSTX01000001.1"/>
</dbReference>